<reference evidence="5 6" key="1">
    <citation type="submission" date="2010-10" db="EMBL/GenBank/DDBJ databases">
        <title>Complete sequence of Frankia sp. EuI1c.</title>
        <authorList>
            <consortium name="US DOE Joint Genome Institute"/>
            <person name="Lucas S."/>
            <person name="Copeland A."/>
            <person name="Lapidus A."/>
            <person name="Cheng J.-F."/>
            <person name="Bruce D."/>
            <person name="Goodwin L."/>
            <person name="Pitluck S."/>
            <person name="Chertkov O."/>
            <person name="Detter J.C."/>
            <person name="Han C."/>
            <person name="Tapia R."/>
            <person name="Land M."/>
            <person name="Hauser L."/>
            <person name="Jeffries C."/>
            <person name="Kyrpides N."/>
            <person name="Ivanova N."/>
            <person name="Mikhailova N."/>
            <person name="Beauchemin N."/>
            <person name="Sen A."/>
            <person name="Sur S.A."/>
            <person name="Gtari M."/>
            <person name="Wall L."/>
            <person name="Tisa L."/>
            <person name="Woyke T."/>
        </authorList>
    </citation>
    <scope>NUCLEOTIDE SEQUENCE [LARGE SCALE GENOMIC DNA]</scope>
    <source>
        <strain evidence="6">DSM 45817 / CECT 9037 / EuI1c</strain>
    </source>
</reference>
<evidence type="ECO:0000313" key="5">
    <source>
        <dbReference type="EMBL" id="ADP81984.1"/>
    </source>
</evidence>
<keyword evidence="6" id="KW-1185">Reference proteome</keyword>
<dbReference type="SUPFAM" id="SSF49590">
    <property type="entry name" value="PHL pollen allergen"/>
    <property type="match status" value="1"/>
</dbReference>
<dbReference type="InParanoid" id="E3J6R0"/>
<dbReference type="InterPro" id="IPR036908">
    <property type="entry name" value="RlpA-like_sf"/>
</dbReference>
<dbReference type="eggNOG" id="COG4305">
    <property type="taxonomic scope" value="Bacteria"/>
</dbReference>
<dbReference type="PANTHER" id="PTHR31836">
    <property type="match status" value="1"/>
</dbReference>
<dbReference type="NCBIfam" id="NF041144">
    <property type="entry name" value="expansin_EXLX1"/>
    <property type="match status" value="1"/>
</dbReference>
<dbReference type="Pfam" id="PF03330">
    <property type="entry name" value="DPBB_1"/>
    <property type="match status" value="1"/>
</dbReference>
<feature type="compositionally biased region" description="Pro residues" evidence="2">
    <location>
        <begin position="83"/>
        <end position="95"/>
    </location>
</feature>
<dbReference type="PROSITE" id="PS51257">
    <property type="entry name" value="PROKAR_LIPOPROTEIN"/>
    <property type="match status" value="1"/>
</dbReference>
<evidence type="ECO:0000259" key="4">
    <source>
        <dbReference type="Pfam" id="PF03330"/>
    </source>
</evidence>
<dbReference type="CDD" id="cd22272">
    <property type="entry name" value="DPBB_EXLX1-like"/>
    <property type="match status" value="1"/>
</dbReference>
<feature type="domain" description="RlpA-like protein double-psi beta-barrel" evidence="4">
    <location>
        <begin position="160"/>
        <end position="203"/>
    </location>
</feature>
<dbReference type="CAZy" id="CBM63">
    <property type="family name" value="Carbohydrate-Binding Module Family 63"/>
</dbReference>
<dbReference type="Proteomes" id="UP000002484">
    <property type="component" value="Chromosome"/>
</dbReference>
<dbReference type="PANTHER" id="PTHR31836:SF21">
    <property type="entry name" value="EXPANSIN-LIKE PROTEIN 7"/>
    <property type="match status" value="1"/>
</dbReference>
<gene>
    <name evidence="5" type="ordered locus">FraEuI1c_3978</name>
</gene>
<evidence type="ECO:0000256" key="2">
    <source>
        <dbReference type="SAM" id="MobiDB-lite"/>
    </source>
</evidence>
<dbReference type="InterPro" id="IPR049818">
    <property type="entry name" value="Expansin_EXLX1-like"/>
</dbReference>
<sequence length="313" mass="32295" precursor="true">MSPTWPRRAAKGRVTLALAGFLVAILALAGCGAPAGDGTVDPAPSVAAAAIPTRFAVVDALAATTPPAASPTVTPTPTASPTAPSPTPSPAPPTAAPTTNSPAAPRVPVTAGRIRPGVVYSGRATEHDAGSGDGNCLLGDSDSAMQVVAMNEVDYDNARSCGAYLQVTGPGGTTVVKVVDRCPECPVGALDLSQQAFDRIAGGAQGGLDKVTWRLVSPGDIGPLQFQVKKESSQWWVSLQVRNHRNPVVSLEIQRGGQWVAVARQMYNYFESEGFGPGPFTVRVTDLYGQQIVSTVNLTPGAVQTTSTQFAQH</sequence>
<feature type="chain" id="PRO_5039053108" evidence="3">
    <location>
        <begin position="30"/>
        <end position="313"/>
    </location>
</feature>
<dbReference type="InterPro" id="IPR036749">
    <property type="entry name" value="Expansin_CBD_sf"/>
</dbReference>
<feature type="signal peptide" evidence="3">
    <location>
        <begin position="1"/>
        <end position="29"/>
    </location>
</feature>
<dbReference type="SUPFAM" id="SSF50685">
    <property type="entry name" value="Barwin-like endoglucanases"/>
    <property type="match status" value="1"/>
</dbReference>
<dbReference type="InterPro" id="IPR051477">
    <property type="entry name" value="Expansin_CellWall"/>
</dbReference>
<dbReference type="Gene3D" id="2.40.40.10">
    <property type="entry name" value="RlpA-like domain"/>
    <property type="match status" value="1"/>
</dbReference>
<keyword evidence="1 3" id="KW-0732">Signal</keyword>
<dbReference type="AlphaFoldDB" id="E3J6R0"/>
<dbReference type="InterPro" id="IPR009009">
    <property type="entry name" value="RlpA-like_DPBB"/>
</dbReference>
<accession>E3J6R0</accession>
<proteinExistence type="predicted"/>
<name>E3J6R0_PSEI1</name>
<dbReference type="EMBL" id="CP002299">
    <property type="protein sequence ID" value="ADP81984.1"/>
    <property type="molecule type" value="Genomic_DNA"/>
</dbReference>
<organism evidence="5 6">
    <name type="scientific">Pseudofrankia inefficax (strain DSM 45817 / CECT 9037 / DDB 130130 / EuI1c)</name>
    <name type="common">Frankia inefficax</name>
    <dbReference type="NCBI Taxonomy" id="298654"/>
    <lineage>
        <taxon>Bacteria</taxon>
        <taxon>Bacillati</taxon>
        <taxon>Actinomycetota</taxon>
        <taxon>Actinomycetes</taxon>
        <taxon>Frankiales</taxon>
        <taxon>Frankiaceae</taxon>
        <taxon>Pseudofrankia</taxon>
    </lineage>
</organism>
<dbReference type="KEGG" id="fri:FraEuI1c_3978"/>
<feature type="region of interest" description="Disordered" evidence="2">
    <location>
        <begin position="66"/>
        <end position="112"/>
    </location>
</feature>
<dbReference type="Gene3D" id="2.60.40.760">
    <property type="entry name" value="Expansin, cellulose-binding-like domain"/>
    <property type="match status" value="1"/>
</dbReference>
<protein>
    <submittedName>
        <fullName evidence="5">Rare lipoprotein A</fullName>
    </submittedName>
</protein>
<evidence type="ECO:0000256" key="3">
    <source>
        <dbReference type="SAM" id="SignalP"/>
    </source>
</evidence>
<dbReference type="HOGENOM" id="CLU_071006_0_0_11"/>
<feature type="compositionally biased region" description="Low complexity" evidence="2">
    <location>
        <begin position="66"/>
        <end position="82"/>
    </location>
</feature>
<dbReference type="RefSeq" id="WP_013425102.1">
    <property type="nucleotide sequence ID" value="NC_014666.1"/>
</dbReference>
<dbReference type="STRING" id="298654.FraEuI1c_3978"/>
<keyword evidence="5" id="KW-0449">Lipoprotein</keyword>
<evidence type="ECO:0000313" key="6">
    <source>
        <dbReference type="Proteomes" id="UP000002484"/>
    </source>
</evidence>
<evidence type="ECO:0000256" key="1">
    <source>
        <dbReference type="ARBA" id="ARBA00022729"/>
    </source>
</evidence>